<organism evidence="5 6">
    <name type="scientific">Anabas testudineus</name>
    <name type="common">Climbing perch</name>
    <name type="synonym">Anthias testudineus</name>
    <dbReference type="NCBI Taxonomy" id="64144"/>
    <lineage>
        <taxon>Eukaryota</taxon>
        <taxon>Metazoa</taxon>
        <taxon>Chordata</taxon>
        <taxon>Craniata</taxon>
        <taxon>Vertebrata</taxon>
        <taxon>Euteleostomi</taxon>
        <taxon>Actinopterygii</taxon>
        <taxon>Neopterygii</taxon>
        <taxon>Teleostei</taxon>
        <taxon>Neoteleostei</taxon>
        <taxon>Acanthomorphata</taxon>
        <taxon>Anabantaria</taxon>
        <taxon>Anabantiformes</taxon>
        <taxon>Anabantoidei</taxon>
        <taxon>Anabantidae</taxon>
        <taxon>Anabas</taxon>
    </lineage>
</organism>
<dbReference type="GO" id="GO:0072557">
    <property type="term" value="C:IPAF inflammasome complex"/>
    <property type="evidence" value="ECO:0007669"/>
    <property type="project" value="TreeGrafter"/>
</dbReference>
<name>A0A3Q1IPQ9_ANATE</name>
<dbReference type="InterPro" id="IPR011600">
    <property type="entry name" value="Pept_C14_caspase"/>
</dbReference>
<evidence type="ECO:0000313" key="6">
    <source>
        <dbReference type="Proteomes" id="UP000265040"/>
    </source>
</evidence>
<dbReference type="InterPro" id="IPR002138">
    <property type="entry name" value="Pept_C14_p10"/>
</dbReference>
<evidence type="ECO:0000259" key="4">
    <source>
        <dbReference type="PROSITE" id="PS50208"/>
    </source>
</evidence>
<reference evidence="5" key="2">
    <citation type="submission" date="2025-08" db="UniProtKB">
        <authorList>
            <consortium name="Ensembl"/>
        </authorList>
    </citation>
    <scope>IDENTIFICATION</scope>
</reference>
<dbReference type="Pfam" id="PF00656">
    <property type="entry name" value="Peptidase_C14"/>
    <property type="match status" value="1"/>
</dbReference>
<dbReference type="PROSITE" id="PS50208">
    <property type="entry name" value="CASPASE_P20"/>
    <property type="match status" value="1"/>
</dbReference>
<feature type="domain" description="Caspase family p10" evidence="3">
    <location>
        <begin position="188"/>
        <end position="241"/>
    </location>
</feature>
<comment type="similarity">
    <text evidence="1 2">Belongs to the peptidase C14A family.</text>
</comment>
<dbReference type="InterPro" id="IPR015917">
    <property type="entry name" value="Pept_C14A"/>
</dbReference>
<dbReference type="STRING" id="64144.ENSATEP00000021229"/>
<sequence length="249" mass="28235">SRLFDSALAFSDAALLGNIYPVSETSKANRVALLIANKYFYDTSTRRAAEKDEKSMEQLLQYLGYEVVKYNDLNGQEIDEALLNFSKHPKLTMTDSVFVVIMSPGDGLWRQSAVVGGVRNKPSDAVLDVEKVHERLYTKNCPALMNKPKIIIIQACSEGDSQGKTIITESTENNIYCFCLTDIGQYKSSFIQCIVRVFNSCVCEDHIEELFTKVSFSRGKFNSWRLPIQRCTLSKHFYLFPEDFSQKGE</sequence>
<dbReference type="PRINTS" id="PR00376">
    <property type="entry name" value="IL1BCENZYME"/>
</dbReference>
<dbReference type="InParanoid" id="A0A3Q1IPQ9"/>
<dbReference type="Gene3D" id="3.30.70.1470">
    <property type="entry name" value="Caspase-like"/>
    <property type="match status" value="1"/>
</dbReference>
<dbReference type="GO" id="GO:0004197">
    <property type="term" value="F:cysteine-type endopeptidase activity"/>
    <property type="evidence" value="ECO:0007669"/>
    <property type="project" value="InterPro"/>
</dbReference>
<dbReference type="AlphaFoldDB" id="A0A3Q1IPQ9"/>
<reference evidence="5" key="1">
    <citation type="submission" date="2021-04" db="EMBL/GenBank/DDBJ databases">
        <authorList>
            <consortium name="Wellcome Sanger Institute Data Sharing"/>
        </authorList>
    </citation>
    <scope>NUCLEOTIDE SEQUENCE [LARGE SCALE GENOMIC DNA]</scope>
</reference>
<dbReference type="GO" id="GO:0097169">
    <property type="term" value="C:AIM2 inflammasome complex"/>
    <property type="evidence" value="ECO:0007669"/>
    <property type="project" value="TreeGrafter"/>
</dbReference>
<evidence type="ECO:0000313" key="5">
    <source>
        <dbReference type="Ensembl" id="ENSATEP00000021229.3"/>
    </source>
</evidence>
<dbReference type="PROSITE" id="PS50207">
    <property type="entry name" value="CASPASE_P10"/>
    <property type="match status" value="1"/>
</dbReference>
<dbReference type="InterPro" id="IPR001309">
    <property type="entry name" value="Pept_C14_p20"/>
</dbReference>
<dbReference type="InterPro" id="IPR029030">
    <property type="entry name" value="Caspase-like_dom_sf"/>
</dbReference>
<dbReference type="GO" id="GO:0072559">
    <property type="term" value="C:NLRP3 inflammasome complex"/>
    <property type="evidence" value="ECO:0007669"/>
    <property type="project" value="TreeGrafter"/>
</dbReference>
<proteinExistence type="inferred from homology"/>
<dbReference type="PANTHER" id="PTHR47901:SF3">
    <property type="entry name" value="CASPASE-1"/>
    <property type="match status" value="1"/>
</dbReference>
<dbReference type="SMART" id="SM00115">
    <property type="entry name" value="CASc"/>
    <property type="match status" value="1"/>
</dbReference>
<dbReference type="Gene3D" id="3.40.50.1460">
    <property type="match status" value="1"/>
</dbReference>
<dbReference type="InterPro" id="IPR002398">
    <property type="entry name" value="Pept_C14"/>
</dbReference>
<evidence type="ECO:0008006" key="7">
    <source>
        <dbReference type="Google" id="ProtNLM"/>
    </source>
</evidence>
<dbReference type="GO" id="GO:0089720">
    <property type="term" value="F:caspase binding"/>
    <property type="evidence" value="ECO:0007669"/>
    <property type="project" value="TreeGrafter"/>
</dbReference>
<dbReference type="PANTHER" id="PTHR47901">
    <property type="entry name" value="CASPASE RECRUITMENT DOMAIN-CONTAINING PROTEIN 18"/>
    <property type="match status" value="1"/>
</dbReference>
<protein>
    <recommendedName>
        <fullName evidence="7">Caspase family p20 domain-containing protein</fullName>
    </recommendedName>
</protein>
<dbReference type="SUPFAM" id="SSF52129">
    <property type="entry name" value="Caspase-like"/>
    <property type="match status" value="1"/>
</dbReference>
<feature type="domain" description="Caspase family p20" evidence="4">
    <location>
        <begin position="28"/>
        <end position="156"/>
    </location>
</feature>
<dbReference type="GO" id="GO:0006508">
    <property type="term" value="P:proteolysis"/>
    <property type="evidence" value="ECO:0007669"/>
    <property type="project" value="InterPro"/>
</dbReference>
<accession>A0A3Q1IPQ9</accession>
<dbReference type="GeneTree" id="ENSGT00940000162428"/>
<reference evidence="5" key="3">
    <citation type="submission" date="2025-09" db="UniProtKB">
        <authorList>
            <consortium name="Ensembl"/>
        </authorList>
    </citation>
    <scope>IDENTIFICATION</scope>
</reference>
<evidence type="ECO:0000256" key="2">
    <source>
        <dbReference type="RuleBase" id="RU003971"/>
    </source>
</evidence>
<evidence type="ECO:0000256" key="1">
    <source>
        <dbReference type="ARBA" id="ARBA00010134"/>
    </source>
</evidence>
<evidence type="ECO:0000259" key="3">
    <source>
        <dbReference type="PROSITE" id="PS50207"/>
    </source>
</evidence>
<dbReference type="Ensembl" id="ENSATET00000021588.3">
    <property type="protein sequence ID" value="ENSATEP00000021229.3"/>
    <property type="gene ID" value="ENSATEG00000014742.3"/>
</dbReference>
<dbReference type="GO" id="GO:0050727">
    <property type="term" value="P:regulation of inflammatory response"/>
    <property type="evidence" value="ECO:0007669"/>
    <property type="project" value="TreeGrafter"/>
</dbReference>
<dbReference type="Proteomes" id="UP000265040">
    <property type="component" value="Chromosome 2"/>
</dbReference>
<keyword evidence="6" id="KW-1185">Reference proteome</keyword>